<dbReference type="PANTHER" id="PTHR48109:SF1">
    <property type="entry name" value="DIHYDROOROTATE DEHYDROGENASE (FUMARATE)"/>
    <property type="match status" value="1"/>
</dbReference>
<evidence type="ECO:0000256" key="4">
    <source>
        <dbReference type="ARBA" id="ARBA00008008"/>
    </source>
</evidence>
<protein>
    <recommendedName>
        <fullName evidence="5 11">Dihydroorotate dehydrogenase (fumarate)</fullName>
        <ecNumber evidence="11">1.3.98.1</ecNumber>
    </recommendedName>
    <alternativeName>
        <fullName evidence="11">Dihydroorotate oxidase</fullName>
    </alternativeName>
</protein>
<dbReference type="InterPro" id="IPR023359">
    <property type="entry name" value="Dihydro_DH_chainA_dom2"/>
</dbReference>
<keyword evidence="10 11" id="KW-0560">Oxidoreductase</keyword>
<comment type="function">
    <text evidence="11">Catalyzes the conversion of dihydroorotate to orotate with fumarate as the electron acceptor.</text>
</comment>
<dbReference type="EMBL" id="CP034205">
    <property type="protein sequence ID" value="QBZ57389.1"/>
    <property type="molecule type" value="Genomic_DNA"/>
</dbReference>
<evidence type="ECO:0000259" key="12">
    <source>
        <dbReference type="Pfam" id="PF01180"/>
    </source>
</evidence>
<comment type="subunit">
    <text evidence="11">Homodimer.</text>
</comment>
<proteinExistence type="inferred from homology"/>
<comment type="pathway">
    <text evidence="3 11">Pyrimidine metabolism; UMP biosynthesis via de novo pathway.</text>
</comment>
<evidence type="ECO:0000313" key="14">
    <source>
        <dbReference type="Proteomes" id="UP000294847"/>
    </source>
</evidence>
<gene>
    <name evidence="13" type="ORF">PoMZ_02313</name>
</gene>
<dbReference type="PANTHER" id="PTHR48109">
    <property type="entry name" value="DIHYDROOROTATE DEHYDROGENASE (QUINONE), MITOCHONDRIAL-RELATED"/>
    <property type="match status" value="1"/>
</dbReference>
<dbReference type="EC" id="1.3.98.1" evidence="11"/>
<evidence type="ECO:0000256" key="11">
    <source>
        <dbReference type="RuleBase" id="RU364042"/>
    </source>
</evidence>
<evidence type="ECO:0000256" key="3">
    <source>
        <dbReference type="ARBA" id="ARBA00004725"/>
    </source>
</evidence>
<dbReference type="InterPro" id="IPR033886">
    <property type="entry name" value="DHOD_1A"/>
</dbReference>
<evidence type="ECO:0000256" key="5">
    <source>
        <dbReference type="ARBA" id="ARBA00021374"/>
    </source>
</evidence>
<evidence type="ECO:0000256" key="2">
    <source>
        <dbReference type="ARBA" id="ARBA00004496"/>
    </source>
</evidence>
<keyword evidence="7 11" id="KW-0285">Flavoprotein</keyword>
<evidence type="ECO:0000256" key="8">
    <source>
        <dbReference type="ARBA" id="ARBA00022643"/>
    </source>
</evidence>
<name>A0A4P7N4H4_PYROR</name>
<keyword evidence="6 11" id="KW-0963">Cytoplasm</keyword>
<dbReference type="GO" id="GO:0005737">
    <property type="term" value="C:cytoplasm"/>
    <property type="evidence" value="ECO:0007669"/>
    <property type="project" value="UniProtKB-SubCell"/>
</dbReference>
<dbReference type="Pfam" id="PF01180">
    <property type="entry name" value="DHO_dh"/>
    <property type="match status" value="1"/>
</dbReference>
<dbReference type="CDD" id="cd04741">
    <property type="entry name" value="DHOD_1A_like"/>
    <property type="match status" value="1"/>
</dbReference>
<evidence type="ECO:0000256" key="9">
    <source>
        <dbReference type="ARBA" id="ARBA00022975"/>
    </source>
</evidence>
<comment type="catalytic activity">
    <reaction evidence="11">
        <text>(S)-dihydroorotate + fumarate = orotate + succinate</text>
        <dbReference type="Rhea" id="RHEA:30059"/>
        <dbReference type="ChEBI" id="CHEBI:29806"/>
        <dbReference type="ChEBI" id="CHEBI:30031"/>
        <dbReference type="ChEBI" id="CHEBI:30839"/>
        <dbReference type="ChEBI" id="CHEBI:30864"/>
        <dbReference type="EC" id="1.3.98.1"/>
    </reaction>
</comment>
<dbReference type="InterPro" id="IPR050074">
    <property type="entry name" value="DHO_dehydrogenase"/>
</dbReference>
<evidence type="ECO:0000256" key="7">
    <source>
        <dbReference type="ARBA" id="ARBA00022630"/>
    </source>
</evidence>
<feature type="domain" description="Dihydroorotate dehydrogenase catalytic" evidence="12">
    <location>
        <begin position="116"/>
        <end position="340"/>
    </location>
</feature>
<dbReference type="Gene3D" id="3.20.20.70">
    <property type="entry name" value="Aldolase class I"/>
    <property type="match status" value="1"/>
</dbReference>
<comment type="subcellular location">
    <subcellularLocation>
        <location evidence="2 11">Cytoplasm</location>
    </subcellularLocation>
</comment>
<dbReference type="Proteomes" id="UP000294847">
    <property type="component" value="Chromosome 2"/>
</dbReference>
<comment type="cofactor">
    <cofactor evidence="1 11">
        <name>FMN</name>
        <dbReference type="ChEBI" id="CHEBI:58210"/>
    </cofactor>
</comment>
<dbReference type="InterPro" id="IPR005720">
    <property type="entry name" value="Dihydroorotate_DH_cat"/>
</dbReference>
<dbReference type="GO" id="GO:0044205">
    <property type="term" value="P:'de novo' UMP biosynthetic process"/>
    <property type="evidence" value="ECO:0007669"/>
    <property type="project" value="UniProtKB-UniPathway"/>
</dbReference>
<dbReference type="AlphaFoldDB" id="A0A4P7N4H4"/>
<dbReference type="SUPFAM" id="SSF51395">
    <property type="entry name" value="FMN-linked oxidoreductases"/>
    <property type="match status" value="1"/>
</dbReference>
<comment type="similarity">
    <text evidence="4 11">Belongs to the dihydroorotate dehydrogenase family. Type 1 subfamily.</text>
</comment>
<evidence type="ECO:0000256" key="6">
    <source>
        <dbReference type="ARBA" id="ARBA00022490"/>
    </source>
</evidence>
<dbReference type="Gene3D" id="2.30.26.10">
    <property type="entry name" value="Dihydroorotate Dehydrogenase A, chain A, domain 2"/>
    <property type="match status" value="1"/>
</dbReference>
<sequence>MGSIQDEQRRPPPLQIYPPLVNSATPWATTLKDLNRLYSCPYTGAVTTRTSLIHGFPHDPEVHQHALYDTVAVSGALPRGTSNASFNSLGYSPILLSEYLSFIETISSQQELGSRSKTFIVSVTGTPQEIAACYGMVSATQAKVKPPLALELNLSCPNISGKPPPAYDGPSLLEYITWLSDLGPTGPVIPVGIKTPPYTHSTQYETLISALIAGSPAGLCPISFITSTNTLGSCLMLTSLDGHKGQGQQPHKNVLPGNGLGGMAGTPLHPLSLGNVATIRRLLDEQPDMLGHIQIVGVGGVCDSGGYRRMRSVGAAVVGVGTGLGIKGVKVFEDIAKDVHDNW</sequence>
<organism evidence="13 14">
    <name type="scientific">Pyricularia oryzae</name>
    <name type="common">Rice blast fungus</name>
    <name type="synonym">Magnaporthe oryzae</name>
    <dbReference type="NCBI Taxonomy" id="318829"/>
    <lineage>
        <taxon>Eukaryota</taxon>
        <taxon>Fungi</taxon>
        <taxon>Dikarya</taxon>
        <taxon>Ascomycota</taxon>
        <taxon>Pezizomycotina</taxon>
        <taxon>Sordariomycetes</taxon>
        <taxon>Sordariomycetidae</taxon>
        <taxon>Magnaporthales</taxon>
        <taxon>Pyriculariaceae</taxon>
        <taxon>Pyricularia</taxon>
    </lineage>
</organism>
<reference evidence="13 14" key="1">
    <citation type="journal article" date="2019" name="Mol. Biol. Evol.">
        <title>Blast fungal genomes show frequent chromosomal changes, gene gains and losses, and effector gene turnover.</title>
        <authorList>
            <person name="Gomez Luciano L.B."/>
            <person name="Jason Tsai I."/>
            <person name="Chuma I."/>
            <person name="Tosa Y."/>
            <person name="Chen Y.H."/>
            <person name="Li J.Y."/>
            <person name="Li M.Y."/>
            <person name="Jade Lu M.Y."/>
            <person name="Nakayashiki H."/>
            <person name="Li W.H."/>
        </authorList>
    </citation>
    <scope>NUCLEOTIDE SEQUENCE [LARGE SCALE GENOMIC DNA]</scope>
    <source>
        <strain evidence="13">MZ5-1-6</strain>
    </source>
</reference>
<dbReference type="GO" id="GO:0006207">
    <property type="term" value="P:'de novo' pyrimidine nucleobase biosynthetic process"/>
    <property type="evidence" value="ECO:0007669"/>
    <property type="project" value="TreeGrafter"/>
</dbReference>
<dbReference type="GO" id="GO:1990663">
    <property type="term" value="F:dihydroorotate dehydrogenase (fumarate) activity"/>
    <property type="evidence" value="ECO:0007669"/>
    <property type="project" value="UniProtKB-EC"/>
</dbReference>
<keyword evidence="9 11" id="KW-0665">Pyrimidine biosynthesis</keyword>
<evidence type="ECO:0000256" key="10">
    <source>
        <dbReference type="ARBA" id="ARBA00023002"/>
    </source>
</evidence>
<keyword evidence="8 11" id="KW-0288">FMN</keyword>
<evidence type="ECO:0000313" key="13">
    <source>
        <dbReference type="EMBL" id="QBZ57389.1"/>
    </source>
</evidence>
<dbReference type="UniPathway" id="UPA00070"/>
<evidence type="ECO:0000256" key="1">
    <source>
        <dbReference type="ARBA" id="ARBA00001917"/>
    </source>
</evidence>
<dbReference type="InterPro" id="IPR013785">
    <property type="entry name" value="Aldolase_TIM"/>
</dbReference>
<accession>A0A4P7N4H4</accession>